<keyword evidence="3" id="KW-0687">Ribonucleoprotein</keyword>
<feature type="non-terminal residue" evidence="3">
    <location>
        <position position="51"/>
    </location>
</feature>
<gene>
    <name evidence="3" type="ORF">LYPA_23C008937</name>
</gene>
<dbReference type="AlphaFoldDB" id="A0A485NRB0"/>
<dbReference type="PANTHER" id="PTHR11721">
    <property type="entry name" value="60S RIBOSOMAL PROTEIN L27A"/>
    <property type="match status" value="1"/>
</dbReference>
<reference evidence="3 4" key="1">
    <citation type="submission" date="2019-01" db="EMBL/GenBank/DDBJ databases">
        <authorList>
            <person name="Alioto T."/>
            <person name="Alioto T."/>
        </authorList>
    </citation>
    <scope>NUCLEOTIDE SEQUENCE [LARGE SCALE GENOMIC DNA]</scope>
</reference>
<accession>A0A485NRB0</accession>
<evidence type="ECO:0000256" key="1">
    <source>
        <dbReference type="ARBA" id="ARBA00007320"/>
    </source>
</evidence>
<proteinExistence type="inferred from homology"/>
<keyword evidence="3" id="KW-0689">Ribosomal protein</keyword>
<protein>
    <submittedName>
        <fullName evidence="3">60s ribosomal protein l27a-like</fullName>
    </submittedName>
</protein>
<feature type="region of interest" description="Disordered" evidence="2">
    <location>
        <begin position="1"/>
        <end position="51"/>
    </location>
</feature>
<dbReference type="Proteomes" id="UP000386466">
    <property type="component" value="Unassembled WGS sequence"/>
</dbReference>
<name>A0A485NRB0_LYNPA</name>
<keyword evidence="4" id="KW-1185">Reference proteome</keyword>
<evidence type="ECO:0000256" key="2">
    <source>
        <dbReference type="SAM" id="MobiDB-lite"/>
    </source>
</evidence>
<evidence type="ECO:0000313" key="4">
    <source>
        <dbReference type="Proteomes" id="UP000386466"/>
    </source>
</evidence>
<dbReference type="EMBL" id="CAAGRJ010017204">
    <property type="protein sequence ID" value="VFV32602.1"/>
    <property type="molecule type" value="Genomic_DNA"/>
</dbReference>
<comment type="similarity">
    <text evidence="1">Belongs to the universal ribosomal protein uL15 family.</text>
</comment>
<feature type="non-terminal residue" evidence="3">
    <location>
        <position position="1"/>
    </location>
</feature>
<dbReference type="GO" id="GO:0022625">
    <property type="term" value="C:cytosolic large ribosomal subunit"/>
    <property type="evidence" value="ECO:0007669"/>
    <property type="project" value="TreeGrafter"/>
</dbReference>
<dbReference type="GO" id="GO:0003735">
    <property type="term" value="F:structural constituent of ribosome"/>
    <property type="evidence" value="ECO:0007669"/>
    <property type="project" value="TreeGrafter"/>
</dbReference>
<sequence length="51" mass="5718">TEEDPKLQGCGSHGDGHLYKHQKHPGGQSSVSGRHQHRVNFDKYQPGYFGK</sequence>
<evidence type="ECO:0000313" key="3">
    <source>
        <dbReference type="EMBL" id="VFV32602.1"/>
    </source>
</evidence>
<dbReference type="PANTHER" id="PTHR11721:SF30">
    <property type="entry name" value="LARGE RIBOSOMAL SUBUNIT PROTEIN UL15"/>
    <property type="match status" value="1"/>
</dbReference>
<organism evidence="3 4">
    <name type="scientific">Lynx pardinus</name>
    <name type="common">Iberian lynx</name>
    <name type="synonym">Felis pardina</name>
    <dbReference type="NCBI Taxonomy" id="191816"/>
    <lineage>
        <taxon>Eukaryota</taxon>
        <taxon>Metazoa</taxon>
        <taxon>Chordata</taxon>
        <taxon>Craniata</taxon>
        <taxon>Vertebrata</taxon>
        <taxon>Euteleostomi</taxon>
        <taxon>Mammalia</taxon>
        <taxon>Eutheria</taxon>
        <taxon>Laurasiatheria</taxon>
        <taxon>Carnivora</taxon>
        <taxon>Feliformia</taxon>
        <taxon>Felidae</taxon>
        <taxon>Felinae</taxon>
        <taxon>Lynx</taxon>
    </lineage>
</organism>